<dbReference type="Proteomes" id="UP000193560">
    <property type="component" value="Unassembled WGS sequence"/>
</dbReference>
<dbReference type="OrthoDB" id="292213at2759"/>
<dbReference type="GO" id="GO:0042147">
    <property type="term" value="P:retrograde transport, endosome to Golgi"/>
    <property type="evidence" value="ECO:0007669"/>
    <property type="project" value="TreeGrafter"/>
</dbReference>
<protein>
    <recommendedName>
        <fullName evidence="8">PQ loop repeat-domain-containing protein</fullName>
    </recommendedName>
</protein>
<feature type="transmembrane region" description="Helical" evidence="5">
    <location>
        <begin position="36"/>
        <end position="58"/>
    </location>
</feature>
<evidence type="ECO:0000256" key="5">
    <source>
        <dbReference type="SAM" id="Phobius"/>
    </source>
</evidence>
<feature type="transmembrane region" description="Helical" evidence="5">
    <location>
        <begin position="156"/>
        <end position="177"/>
    </location>
</feature>
<dbReference type="GO" id="GO:0005768">
    <property type="term" value="C:endosome"/>
    <property type="evidence" value="ECO:0007669"/>
    <property type="project" value="TreeGrafter"/>
</dbReference>
<evidence type="ECO:0000256" key="3">
    <source>
        <dbReference type="ARBA" id="ARBA00022989"/>
    </source>
</evidence>
<keyword evidence="3 5" id="KW-1133">Transmembrane helix</keyword>
<dbReference type="STRING" id="90262.A0A1X2IQD6"/>
<keyword evidence="7" id="KW-1185">Reference proteome</keyword>
<proteinExistence type="predicted"/>
<dbReference type="GO" id="GO:0005829">
    <property type="term" value="C:cytosol"/>
    <property type="evidence" value="ECO:0007669"/>
    <property type="project" value="GOC"/>
</dbReference>
<feature type="transmembrane region" description="Helical" evidence="5">
    <location>
        <begin position="248"/>
        <end position="267"/>
    </location>
</feature>
<comment type="subcellular location">
    <subcellularLocation>
        <location evidence="1">Membrane</location>
        <topology evidence="1">Multi-pass membrane protein</topology>
    </subcellularLocation>
</comment>
<name>A0A1X2IQD6_9FUNG</name>
<dbReference type="GO" id="GO:0016020">
    <property type="term" value="C:membrane"/>
    <property type="evidence" value="ECO:0007669"/>
    <property type="project" value="UniProtKB-SubCell"/>
</dbReference>
<dbReference type="GO" id="GO:0005802">
    <property type="term" value="C:trans-Golgi network"/>
    <property type="evidence" value="ECO:0007669"/>
    <property type="project" value="TreeGrafter"/>
</dbReference>
<evidence type="ECO:0008006" key="8">
    <source>
        <dbReference type="Google" id="ProtNLM"/>
    </source>
</evidence>
<evidence type="ECO:0000313" key="7">
    <source>
        <dbReference type="Proteomes" id="UP000193560"/>
    </source>
</evidence>
<dbReference type="PANTHER" id="PTHR14856">
    <property type="entry name" value="PQ-LOOP REPEAT-CONTAINING PROTEIN 1-LIKE PROTEIN"/>
    <property type="match status" value="1"/>
</dbReference>
<gene>
    <name evidence="6" type="ORF">BCR42DRAFT_408889</name>
</gene>
<keyword evidence="2 5" id="KW-0812">Transmembrane</keyword>
<evidence type="ECO:0000256" key="1">
    <source>
        <dbReference type="ARBA" id="ARBA00004141"/>
    </source>
</evidence>
<accession>A0A1X2IQD6</accession>
<dbReference type="InterPro" id="IPR006603">
    <property type="entry name" value="PQ-loop_rpt"/>
</dbReference>
<feature type="transmembrane region" description="Helical" evidence="5">
    <location>
        <begin position="215"/>
        <end position="236"/>
    </location>
</feature>
<reference evidence="6 7" key="1">
    <citation type="submission" date="2016-07" db="EMBL/GenBank/DDBJ databases">
        <title>Pervasive Adenine N6-methylation of Active Genes in Fungi.</title>
        <authorList>
            <consortium name="DOE Joint Genome Institute"/>
            <person name="Mondo S.J."/>
            <person name="Dannebaum R.O."/>
            <person name="Kuo R.C."/>
            <person name="Labutti K."/>
            <person name="Haridas S."/>
            <person name="Kuo A."/>
            <person name="Salamov A."/>
            <person name="Ahrendt S.R."/>
            <person name="Lipzen A."/>
            <person name="Sullivan W."/>
            <person name="Andreopoulos W.B."/>
            <person name="Clum A."/>
            <person name="Lindquist E."/>
            <person name="Daum C."/>
            <person name="Ramamoorthy G.K."/>
            <person name="Gryganskyi A."/>
            <person name="Culley D."/>
            <person name="Magnuson J.K."/>
            <person name="James T.Y."/>
            <person name="O'Malley M.A."/>
            <person name="Stajich J.E."/>
            <person name="Spatafora J.W."/>
            <person name="Visel A."/>
            <person name="Grigoriev I.V."/>
        </authorList>
    </citation>
    <scope>NUCLEOTIDE SEQUENCE [LARGE SCALE GENOMIC DNA]</scope>
    <source>
        <strain evidence="6 7">NRRL 1336</strain>
    </source>
</reference>
<comment type="caution">
    <text evidence="6">The sequence shown here is derived from an EMBL/GenBank/DDBJ whole genome shotgun (WGS) entry which is preliminary data.</text>
</comment>
<dbReference type="GO" id="GO:0045332">
    <property type="term" value="P:phospholipid translocation"/>
    <property type="evidence" value="ECO:0007669"/>
    <property type="project" value="TreeGrafter"/>
</dbReference>
<dbReference type="Gene3D" id="1.20.1280.290">
    <property type="match status" value="2"/>
</dbReference>
<evidence type="ECO:0000256" key="2">
    <source>
        <dbReference type="ARBA" id="ARBA00022692"/>
    </source>
</evidence>
<organism evidence="6 7">
    <name type="scientific">Absidia repens</name>
    <dbReference type="NCBI Taxonomy" id="90262"/>
    <lineage>
        <taxon>Eukaryota</taxon>
        <taxon>Fungi</taxon>
        <taxon>Fungi incertae sedis</taxon>
        <taxon>Mucoromycota</taxon>
        <taxon>Mucoromycotina</taxon>
        <taxon>Mucoromycetes</taxon>
        <taxon>Mucorales</taxon>
        <taxon>Cunninghamellaceae</taxon>
        <taxon>Absidia</taxon>
    </lineage>
</organism>
<keyword evidence="4 5" id="KW-0472">Membrane</keyword>
<dbReference type="PANTHER" id="PTHR14856:SF9">
    <property type="entry name" value="PQ-LOOP REPEAT-CONTAINING PROTEIN 1"/>
    <property type="match status" value="1"/>
</dbReference>
<evidence type="ECO:0000313" key="6">
    <source>
        <dbReference type="EMBL" id="ORZ20490.1"/>
    </source>
</evidence>
<dbReference type="EMBL" id="MCGE01000006">
    <property type="protein sequence ID" value="ORZ20490.1"/>
    <property type="molecule type" value="Genomic_DNA"/>
</dbReference>
<dbReference type="Pfam" id="PF04193">
    <property type="entry name" value="PQ-loop"/>
    <property type="match status" value="2"/>
</dbReference>
<feature type="transmembrane region" description="Helical" evidence="5">
    <location>
        <begin position="65"/>
        <end position="84"/>
    </location>
</feature>
<dbReference type="AlphaFoldDB" id="A0A1X2IQD6"/>
<evidence type="ECO:0000256" key="4">
    <source>
        <dbReference type="ARBA" id="ARBA00023136"/>
    </source>
</evidence>
<sequence>MPDFTTTVLAVAMVLGPIVGYFDQYRLIIQKKSSAGFNPITCAILLFANILRIFFWLGKRFDKTLLLQSIAMILAQLILLHIVVRYRHDPSPTTLYSNLEGGGSSSSSLSSLLDEQLEAELQGRDVLDQTSGSQRRHRCGLLHWQGIRRFWCWEYYLDYLNCLLIFTTVVAFLYLFLNRFPAFIETLGALSLGIESTLPLPQCISNYMRKGTTGFSLLVLGSWFLGDSFKLFYFIYTHAPLQFDICGGIQLSIDTVIVVQFIIYSSIVKTWWSRKKASAYEHDDQVPVLSDHPDDI</sequence>
<dbReference type="InterPro" id="IPR052241">
    <property type="entry name" value="SLC66/Scramblase_ANY1"/>
</dbReference>
<dbReference type="SMART" id="SM00679">
    <property type="entry name" value="CTNS"/>
    <property type="match status" value="2"/>
</dbReference>